<gene>
    <name evidence="3" type="primary">LOC108012751</name>
</gene>
<organism evidence="2 3">
    <name type="scientific">Drosophila suzukii</name>
    <name type="common">Spotted-wing drosophila fruit fly</name>
    <dbReference type="NCBI Taxonomy" id="28584"/>
    <lineage>
        <taxon>Eukaryota</taxon>
        <taxon>Metazoa</taxon>
        <taxon>Ecdysozoa</taxon>
        <taxon>Arthropoda</taxon>
        <taxon>Hexapoda</taxon>
        <taxon>Insecta</taxon>
        <taxon>Pterygota</taxon>
        <taxon>Neoptera</taxon>
        <taxon>Endopterygota</taxon>
        <taxon>Diptera</taxon>
        <taxon>Brachycera</taxon>
        <taxon>Muscomorpha</taxon>
        <taxon>Ephydroidea</taxon>
        <taxon>Drosophilidae</taxon>
        <taxon>Drosophila</taxon>
        <taxon>Sophophora</taxon>
    </lineage>
</organism>
<protein>
    <submittedName>
        <fullName evidence="3">Uncharacterized protein</fullName>
    </submittedName>
</protein>
<proteinExistence type="predicted"/>
<dbReference type="GeneID" id="108012751"/>
<reference evidence="3" key="1">
    <citation type="submission" date="2025-08" db="UniProtKB">
        <authorList>
            <consortium name="RefSeq"/>
        </authorList>
    </citation>
    <scope>IDENTIFICATION</scope>
</reference>
<evidence type="ECO:0000256" key="1">
    <source>
        <dbReference type="SAM" id="SignalP"/>
    </source>
</evidence>
<dbReference type="RefSeq" id="XP_016933673.4">
    <property type="nucleotide sequence ID" value="XM_017078184.4"/>
</dbReference>
<dbReference type="Proteomes" id="UP001652628">
    <property type="component" value="Chromosome 3"/>
</dbReference>
<evidence type="ECO:0000313" key="2">
    <source>
        <dbReference type="Proteomes" id="UP001652628"/>
    </source>
</evidence>
<keyword evidence="1" id="KW-0732">Signal</keyword>
<feature type="signal peptide" evidence="1">
    <location>
        <begin position="1"/>
        <end position="22"/>
    </location>
</feature>
<dbReference type="AlphaFoldDB" id="A0AB39ZDJ2"/>
<feature type="chain" id="PRO_5046651782" evidence="1">
    <location>
        <begin position="23"/>
        <end position="172"/>
    </location>
</feature>
<accession>A0AB39ZDJ2</accession>
<keyword evidence="2" id="KW-1185">Reference proteome</keyword>
<sequence length="172" mass="19814">MSFKCIYIFFIIFGNIFLTAYAQNESNVAPYTTFDLETGRCLDCTEENKVQCRIEDTGYSCYEGIMIRRQDPSRDDFPKTTSDLDVCIPPGMKIKNTNAKICCVWSPNTGCQILLAKDHPGESCSTCRVKYKLEYNTLKSCPCKENEGTVQCSGFSWHFYIFTYFLFKLFSR</sequence>
<evidence type="ECO:0000313" key="3">
    <source>
        <dbReference type="RefSeq" id="XP_016933673.4"/>
    </source>
</evidence>
<name>A0AB39ZDJ2_DROSZ</name>